<dbReference type="EMBL" id="PIPP01000003">
    <property type="protein sequence ID" value="RUO36831.1"/>
    <property type="molecule type" value="Genomic_DNA"/>
</dbReference>
<dbReference type="GO" id="GO:0004181">
    <property type="term" value="F:metallocarboxypeptidase activity"/>
    <property type="evidence" value="ECO:0007669"/>
    <property type="project" value="InterPro"/>
</dbReference>
<dbReference type="Gene3D" id="3.40.630.10">
    <property type="entry name" value="Zn peptidases"/>
    <property type="match status" value="1"/>
</dbReference>
<feature type="signal peptide" evidence="3">
    <location>
        <begin position="1"/>
        <end position="23"/>
    </location>
</feature>
<comment type="similarity">
    <text evidence="2">Belongs to the peptidase M14 family.</text>
</comment>
<protein>
    <submittedName>
        <fullName evidence="5">Carboxypeptidase</fullName>
    </submittedName>
</protein>
<dbReference type="OrthoDB" id="6221272at2"/>
<feature type="active site" description="Proton donor/acceptor" evidence="2">
    <location>
        <position position="369"/>
    </location>
</feature>
<dbReference type="RefSeq" id="WP_126807622.1">
    <property type="nucleotide sequence ID" value="NZ_PIPP01000003.1"/>
</dbReference>
<evidence type="ECO:0000256" key="3">
    <source>
        <dbReference type="SAM" id="SignalP"/>
    </source>
</evidence>
<evidence type="ECO:0000259" key="4">
    <source>
        <dbReference type="PROSITE" id="PS52035"/>
    </source>
</evidence>
<sequence>MKARMYYSFAILFASIASSWVHADQEVSAGSPPISCEFEFISFNTEFPTGRIDGCEQTGQNSYTLYLQPENEPINPSPWYAFQIVNASTQAAEIDITLLAQNGPARYSPKSSTDKQQWAAVPHTTGEETINFTIAVDPEVPLYIAGQEIIDNRSYLRWLADLAKTPAQEIFTLGYSSEGRPLPAMVSYAEGSDDWLVLIGRQHPPEITGALAMLHFGNALFSTDTNFSAFRKEFNILVVPNMNPDGVHLGNWRHSSLGLDMNRDWKNFSHPETQALNAFLQNIRAEGGNIQFALDFHSTYRNIYYTMPADYVNSKNMPLRNATLVDNWLDALATEISWDVINRPGHNSDSGVFKQYMADEFAVHAVTYEVGDNTDRAEIKATAEIAAELLIKFLDDD</sequence>
<keyword evidence="3" id="KW-0732">Signal</keyword>
<evidence type="ECO:0000256" key="2">
    <source>
        <dbReference type="PROSITE-ProRule" id="PRU01379"/>
    </source>
</evidence>
<dbReference type="InterPro" id="IPR040626">
    <property type="entry name" value="Pepdidase_M14_N"/>
</dbReference>
<dbReference type="InterPro" id="IPR000834">
    <property type="entry name" value="Peptidase_M14"/>
</dbReference>
<dbReference type="GO" id="GO:0008270">
    <property type="term" value="F:zinc ion binding"/>
    <property type="evidence" value="ECO:0007669"/>
    <property type="project" value="InterPro"/>
</dbReference>
<dbReference type="Pfam" id="PF00246">
    <property type="entry name" value="Peptidase_M14"/>
    <property type="match status" value="1"/>
</dbReference>
<keyword evidence="5" id="KW-0645">Protease</keyword>
<dbReference type="Gene3D" id="2.60.40.3120">
    <property type="match status" value="1"/>
</dbReference>
<reference evidence="6" key="1">
    <citation type="journal article" date="2018" name="Front. Microbiol.">
        <title>Genome-Based Analysis Reveals the Taxonomy and Diversity of the Family Idiomarinaceae.</title>
        <authorList>
            <person name="Liu Y."/>
            <person name="Lai Q."/>
            <person name="Shao Z."/>
        </authorList>
    </citation>
    <scope>NUCLEOTIDE SEQUENCE [LARGE SCALE GENOMIC DNA]</scope>
    <source>
        <strain evidence="6">AIS</strain>
    </source>
</reference>
<comment type="cofactor">
    <cofactor evidence="1">
        <name>Zn(2+)</name>
        <dbReference type="ChEBI" id="CHEBI:29105"/>
    </cofactor>
</comment>
<evidence type="ECO:0000313" key="5">
    <source>
        <dbReference type="EMBL" id="RUO36831.1"/>
    </source>
</evidence>
<keyword evidence="6" id="KW-1185">Reference proteome</keyword>
<keyword evidence="5" id="KW-0378">Hydrolase</keyword>
<accession>A0A432WSS6</accession>
<dbReference type="SUPFAM" id="SSF53187">
    <property type="entry name" value="Zn-dependent exopeptidases"/>
    <property type="match status" value="1"/>
</dbReference>
<dbReference type="Pfam" id="PF18027">
    <property type="entry name" value="Pepdidase_M14_N"/>
    <property type="match status" value="1"/>
</dbReference>
<evidence type="ECO:0000256" key="1">
    <source>
        <dbReference type="ARBA" id="ARBA00001947"/>
    </source>
</evidence>
<dbReference type="CDD" id="cd06237">
    <property type="entry name" value="M14_Nna1-like"/>
    <property type="match status" value="1"/>
</dbReference>
<dbReference type="AlphaFoldDB" id="A0A432WSS6"/>
<comment type="caution">
    <text evidence="5">The sequence shown here is derived from an EMBL/GenBank/DDBJ whole genome shotgun (WGS) entry which is preliminary data.</text>
</comment>
<proteinExistence type="inferred from homology"/>
<dbReference type="PROSITE" id="PS52035">
    <property type="entry name" value="PEPTIDASE_M14"/>
    <property type="match status" value="1"/>
</dbReference>
<keyword evidence="5" id="KW-0121">Carboxypeptidase</keyword>
<dbReference type="InterPro" id="IPR050821">
    <property type="entry name" value="Cytosolic_carboxypeptidase"/>
</dbReference>
<name>A0A432WSS6_9GAMM</name>
<feature type="domain" description="Peptidase M14" evidence="4">
    <location>
        <begin position="148"/>
        <end position="397"/>
    </location>
</feature>
<evidence type="ECO:0000313" key="6">
    <source>
        <dbReference type="Proteomes" id="UP000286934"/>
    </source>
</evidence>
<dbReference type="GO" id="GO:0006508">
    <property type="term" value="P:proteolysis"/>
    <property type="evidence" value="ECO:0007669"/>
    <property type="project" value="InterPro"/>
</dbReference>
<dbReference type="PANTHER" id="PTHR12756:SF11">
    <property type="entry name" value="CYTOSOLIC CARBOXYPEPTIDASE 1"/>
    <property type="match status" value="1"/>
</dbReference>
<feature type="chain" id="PRO_5019153680" evidence="3">
    <location>
        <begin position="24"/>
        <end position="397"/>
    </location>
</feature>
<dbReference type="PANTHER" id="PTHR12756">
    <property type="entry name" value="CYTOSOLIC CARBOXYPEPTIDASE"/>
    <property type="match status" value="1"/>
</dbReference>
<gene>
    <name evidence="5" type="ORF">CWE13_08265</name>
</gene>
<organism evidence="5 6">
    <name type="scientific">Aliidiomarina shirensis</name>
    <dbReference type="NCBI Taxonomy" id="1048642"/>
    <lineage>
        <taxon>Bacteria</taxon>
        <taxon>Pseudomonadati</taxon>
        <taxon>Pseudomonadota</taxon>
        <taxon>Gammaproteobacteria</taxon>
        <taxon>Alteromonadales</taxon>
        <taxon>Idiomarinaceae</taxon>
        <taxon>Aliidiomarina</taxon>
    </lineage>
</organism>
<dbReference type="Proteomes" id="UP000286934">
    <property type="component" value="Unassembled WGS sequence"/>
</dbReference>